<dbReference type="RefSeq" id="WP_147764164.1">
    <property type="nucleotide sequence ID" value="NZ_BPQG01000077.1"/>
</dbReference>
<dbReference type="InterPro" id="IPR052196">
    <property type="entry name" value="Bact_Kbp"/>
</dbReference>
<protein>
    <recommendedName>
        <fullName evidence="2">LysM domain-containing protein</fullName>
    </recommendedName>
</protein>
<dbReference type="Pfam" id="PF01476">
    <property type="entry name" value="LysM"/>
    <property type="match status" value="1"/>
</dbReference>
<feature type="compositionally biased region" description="Low complexity" evidence="1">
    <location>
        <begin position="251"/>
        <end position="266"/>
    </location>
</feature>
<feature type="region of interest" description="Disordered" evidence="1">
    <location>
        <begin position="49"/>
        <end position="75"/>
    </location>
</feature>
<dbReference type="Proteomes" id="UP001055117">
    <property type="component" value="Unassembled WGS sequence"/>
</dbReference>
<reference evidence="3 4" key="1">
    <citation type="journal article" date="2021" name="Front. Microbiol.">
        <title>Comprehensive Comparative Genomics and Phenotyping of Methylobacterium Species.</title>
        <authorList>
            <person name="Alessa O."/>
            <person name="Ogura Y."/>
            <person name="Fujitani Y."/>
            <person name="Takami H."/>
            <person name="Hayashi T."/>
            <person name="Sahin N."/>
            <person name="Tani A."/>
        </authorList>
    </citation>
    <scope>NUCLEOTIDE SEQUENCE [LARGE SCALE GENOMIC DNA]</scope>
    <source>
        <strain evidence="3 4">DSM 23679</strain>
    </source>
</reference>
<comment type="caution">
    <text evidence="3">The sequence shown here is derived from an EMBL/GenBank/DDBJ whole genome shotgun (WGS) entry which is preliminary data.</text>
</comment>
<dbReference type="Gene3D" id="3.10.350.10">
    <property type="entry name" value="LysM domain"/>
    <property type="match status" value="1"/>
</dbReference>
<feature type="compositionally biased region" description="Low complexity" evidence="1">
    <location>
        <begin position="65"/>
        <end position="75"/>
    </location>
</feature>
<keyword evidence="4" id="KW-1185">Reference proteome</keyword>
<dbReference type="CDD" id="cd00118">
    <property type="entry name" value="LysM"/>
    <property type="match status" value="1"/>
</dbReference>
<evidence type="ECO:0000259" key="2">
    <source>
        <dbReference type="PROSITE" id="PS51782"/>
    </source>
</evidence>
<feature type="compositionally biased region" description="Low complexity" evidence="1">
    <location>
        <begin position="393"/>
        <end position="422"/>
    </location>
</feature>
<proteinExistence type="predicted"/>
<feature type="compositionally biased region" description="Low complexity" evidence="1">
    <location>
        <begin position="191"/>
        <end position="207"/>
    </location>
</feature>
<evidence type="ECO:0000313" key="4">
    <source>
        <dbReference type="Proteomes" id="UP001055117"/>
    </source>
</evidence>
<organism evidence="3 4">
    <name type="scientific">Methylobacterium cerastii</name>
    <dbReference type="NCBI Taxonomy" id="932741"/>
    <lineage>
        <taxon>Bacteria</taxon>
        <taxon>Pseudomonadati</taxon>
        <taxon>Pseudomonadota</taxon>
        <taxon>Alphaproteobacteria</taxon>
        <taxon>Hyphomicrobiales</taxon>
        <taxon>Methylobacteriaceae</taxon>
        <taxon>Methylobacterium</taxon>
    </lineage>
</organism>
<evidence type="ECO:0000256" key="1">
    <source>
        <dbReference type="SAM" id="MobiDB-lite"/>
    </source>
</evidence>
<dbReference type="PANTHER" id="PTHR34700">
    <property type="entry name" value="POTASSIUM BINDING PROTEIN KBP"/>
    <property type="match status" value="1"/>
</dbReference>
<feature type="region of interest" description="Disordered" evidence="1">
    <location>
        <begin position="184"/>
        <end position="266"/>
    </location>
</feature>
<accession>A0ABQ4QME8</accession>
<dbReference type="PROSITE" id="PS51782">
    <property type="entry name" value="LYSM"/>
    <property type="match status" value="1"/>
</dbReference>
<dbReference type="SMART" id="SM00257">
    <property type="entry name" value="LysM"/>
    <property type="match status" value="1"/>
</dbReference>
<name>A0ABQ4QME8_9HYPH</name>
<gene>
    <name evidence="3" type="ORF">AFCDBAGC_4307</name>
</gene>
<feature type="region of interest" description="Disordered" evidence="1">
    <location>
        <begin position="359"/>
        <end position="443"/>
    </location>
</feature>
<dbReference type="PANTHER" id="PTHR34700:SF4">
    <property type="entry name" value="PHAGE-LIKE ELEMENT PBSX PROTEIN XKDP"/>
    <property type="match status" value="1"/>
</dbReference>
<dbReference type="InterPro" id="IPR018392">
    <property type="entry name" value="LysM"/>
</dbReference>
<evidence type="ECO:0000313" key="3">
    <source>
        <dbReference type="EMBL" id="GJD46426.1"/>
    </source>
</evidence>
<dbReference type="EMBL" id="BPQG01000077">
    <property type="protein sequence ID" value="GJD46426.1"/>
    <property type="molecule type" value="Genomic_DNA"/>
</dbReference>
<feature type="domain" description="LysM" evidence="2">
    <location>
        <begin position="456"/>
        <end position="505"/>
    </location>
</feature>
<sequence length="517" mass="51396">MTAELRRGVFLAVLGLFIGLGLVAALFGGLDAWKPARLAGTDPAPGAVGALAPDAGMGNGEDKPGAAAPAAEPAPRADAPAALKFDIVRVEPNGESVVAGRGAPDTVVELLVDGKAVAKALADPNGQFAIVPPALPAGNSEIVLRSTTAEGRETRSADSVAVAVSPSRTEKPLVALIAPDKPTVVLSQPDAPTAQGSPAGPGQASPGKDVASKGVASKDVAGKAVPGQAVPGQVAPGKVSSGKDGAGSGAAPGKAATAAKTTPDTSATNAPVKIVSVDAQEGGRLFVTSQASPGATVRLYLNDTLIAPASVGADGKVTFTIGRGVKPGDYMVRVDQVDAVSGKVRGRAEVPFSVPEPARVAANAAPTRPAPDKPAPVGSAPAKPAPETHAEARVSTTPAAPSAASAARSAAPEAPTVARPAAPAQPPAPGAVARTPAAIEPPRPDAAAGVFVAEVNTAKIIRGDSLWQISRRTYGAGDRYTVIYDANQQQIRNPDLIYPGQIFVLPGEGKDKAGKNG</sequence>
<dbReference type="InterPro" id="IPR036779">
    <property type="entry name" value="LysM_dom_sf"/>
</dbReference>